<keyword evidence="2" id="KW-0547">Nucleotide-binding</keyword>
<feature type="compositionally biased region" description="Basic and acidic residues" evidence="7">
    <location>
        <begin position="155"/>
        <end position="164"/>
    </location>
</feature>
<dbReference type="Pfam" id="PF00271">
    <property type="entry name" value="Helicase_C"/>
    <property type="match status" value="1"/>
</dbReference>
<dbReference type="InterPro" id="IPR049730">
    <property type="entry name" value="SNF2/RAD54-like_C"/>
</dbReference>
<feature type="compositionally biased region" description="Polar residues" evidence="7">
    <location>
        <begin position="261"/>
        <end position="270"/>
    </location>
</feature>
<dbReference type="GO" id="GO:0005524">
    <property type="term" value="F:ATP binding"/>
    <property type="evidence" value="ECO:0007669"/>
    <property type="project" value="UniProtKB-KW"/>
</dbReference>
<dbReference type="PROSITE" id="PS51192">
    <property type="entry name" value="HELICASE_ATP_BIND_1"/>
    <property type="match status" value="1"/>
</dbReference>
<proteinExistence type="predicted"/>
<evidence type="ECO:0000256" key="2">
    <source>
        <dbReference type="ARBA" id="ARBA00022741"/>
    </source>
</evidence>
<dbReference type="CDD" id="cd18793">
    <property type="entry name" value="SF2_C_SNF"/>
    <property type="match status" value="1"/>
</dbReference>
<evidence type="ECO:0000256" key="3">
    <source>
        <dbReference type="ARBA" id="ARBA00022801"/>
    </source>
</evidence>
<reference evidence="10" key="1">
    <citation type="submission" date="2024-03" db="EMBL/GenBank/DDBJ databases">
        <title>WGS assembly of Saponaria officinalis var. Norfolk2.</title>
        <authorList>
            <person name="Jenkins J."/>
            <person name="Shu S."/>
            <person name="Grimwood J."/>
            <person name="Barry K."/>
            <person name="Goodstein D."/>
            <person name="Schmutz J."/>
            <person name="Leebens-Mack J."/>
            <person name="Osbourn A."/>
        </authorList>
    </citation>
    <scope>NUCLEOTIDE SEQUENCE [LARGE SCALE GENOMIC DNA]</scope>
    <source>
        <strain evidence="10">JIC</strain>
    </source>
</reference>
<evidence type="ECO:0000313" key="10">
    <source>
        <dbReference type="EMBL" id="KAK9742618.1"/>
    </source>
</evidence>
<organism evidence="10 11">
    <name type="scientific">Saponaria officinalis</name>
    <name type="common">Common soapwort</name>
    <name type="synonym">Lychnis saponaria</name>
    <dbReference type="NCBI Taxonomy" id="3572"/>
    <lineage>
        <taxon>Eukaryota</taxon>
        <taxon>Viridiplantae</taxon>
        <taxon>Streptophyta</taxon>
        <taxon>Embryophyta</taxon>
        <taxon>Tracheophyta</taxon>
        <taxon>Spermatophyta</taxon>
        <taxon>Magnoliopsida</taxon>
        <taxon>eudicotyledons</taxon>
        <taxon>Gunneridae</taxon>
        <taxon>Pentapetalae</taxon>
        <taxon>Caryophyllales</taxon>
        <taxon>Caryophyllaceae</taxon>
        <taxon>Caryophylleae</taxon>
        <taxon>Saponaria</taxon>
    </lineage>
</organism>
<evidence type="ECO:0000256" key="6">
    <source>
        <dbReference type="ARBA" id="ARBA00023242"/>
    </source>
</evidence>
<dbReference type="InterPro" id="IPR044567">
    <property type="entry name" value="CLSY/DRD1"/>
</dbReference>
<dbReference type="Gene3D" id="3.40.50.300">
    <property type="entry name" value="P-loop containing nucleotide triphosphate hydrolases"/>
    <property type="match status" value="1"/>
</dbReference>
<evidence type="ECO:0000256" key="1">
    <source>
        <dbReference type="ARBA" id="ARBA00004123"/>
    </source>
</evidence>
<feature type="compositionally biased region" description="Basic and acidic residues" evidence="7">
    <location>
        <begin position="222"/>
        <end position="241"/>
    </location>
</feature>
<dbReference type="InterPro" id="IPR001650">
    <property type="entry name" value="Helicase_C-like"/>
</dbReference>
<dbReference type="Pfam" id="PF00176">
    <property type="entry name" value="SNF2-rel_dom"/>
    <property type="match status" value="1"/>
</dbReference>
<gene>
    <name evidence="10" type="ORF">RND81_03G186100</name>
</gene>
<feature type="region of interest" description="Disordered" evidence="7">
    <location>
        <begin position="94"/>
        <end position="402"/>
    </location>
</feature>
<feature type="domain" description="Helicase ATP-binding" evidence="8">
    <location>
        <begin position="684"/>
        <end position="876"/>
    </location>
</feature>
<dbReference type="InterPro" id="IPR038718">
    <property type="entry name" value="SNF2-like_sf"/>
</dbReference>
<accession>A0AAW1M9E4</accession>
<dbReference type="GO" id="GO:0080188">
    <property type="term" value="P:gene silencing by siRNA-directed DNA methylation"/>
    <property type="evidence" value="ECO:0007669"/>
    <property type="project" value="InterPro"/>
</dbReference>
<feature type="domain" description="Helicase C-terminal" evidence="9">
    <location>
        <begin position="1008"/>
        <end position="1170"/>
    </location>
</feature>
<dbReference type="PANTHER" id="PTHR45821">
    <property type="entry name" value="SNF2 DOMAIN-CONTAINING PROTEIN CLASSY 2-RELATED"/>
    <property type="match status" value="1"/>
</dbReference>
<dbReference type="SUPFAM" id="SSF52540">
    <property type="entry name" value="P-loop containing nucleoside triphosphate hydrolases"/>
    <property type="match status" value="2"/>
</dbReference>
<keyword evidence="11" id="KW-1185">Reference proteome</keyword>
<keyword evidence="6" id="KW-0539">Nucleus</keyword>
<evidence type="ECO:0000256" key="4">
    <source>
        <dbReference type="ARBA" id="ARBA00022806"/>
    </source>
</evidence>
<protein>
    <submittedName>
        <fullName evidence="10">Uncharacterized protein</fullName>
    </submittedName>
</protein>
<feature type="compositionally biased region" description="Basic residues" evidence="7">
    <location>
        <begin position="435"/>
        <end position="445"/>
    </location>
</feature>
<sequence>MKGENLKNLPIAKQTRLQRSLRANVVTERNKRAWLAACCKNRKIFAVKNEQNVTDDDDDDDDVIVVTEAEYLRRMAVYEFMNFHDGVDVDYENVKEEDGNDGRGDCKEECQSSGMNLGSEVKGGGVDDDADVDGCKSSVELGSTSENGTNSCPYSDKDDDRPEPSSDEYFQVDEAELCTVYSPDYSSSDGYEEGRKRKVKSRNDENAEVVRVDGGVDDPVDETDKTKESTCDEEIQRRVDDVELNLHWPFESDKYGGHGNQGESSKTNESAPEPKREPYSKRLGVKAPKNLNVGVESKPEHEPKPENLQCPFKSDKYGGHGNAGESSKNNTREPELEPNSKSLGVKAPKNLNVGVESNPEHEPKPENLQRPFKSDKYGGQGNAGESSKNNAREPELEPVSKRLGINTPKQINVGVEWPMYEPEFENCGTFESSGKRKRGRPRKNSSTRINPSLHTRKGVKKLKPSEAENIMLTTILKNRNAGLNSSCVHSVTESQKKTSLPLKFRFGVQKTMPEISEEARVLESLFKDLEFGLRTSDIGAEHRSFPDENDDSSDCSAAVHEKLCHQGKHYLIHDEEIGIRCKYCSFVKLEIRHVTPAFYKNPFGSFKNKDYGRVPSDNNADASNSFHFRDPNDDLKNARANDIKGSVWELIPGIKDTLYPHQQEGFEFMWKNIGGGIKLDELGNPTKFGSGGCIICHAPGTGKTRLTITFLQSFVRMYPVSKPVIIAPKSVLLTWEEEFARWNIDVPFINMNKNELSGNENVEFLNCAEDVKAQQTIRTTKLYTWAMGKGILGISYNLFEKLAGDRKGVNTKIREVLLKLPGILVLDEGHTARNDKSNIWNVLTEVETKRRIMLSGTPFQNNFDELLNTLSLVRQEFGSSVLPGKSMMYGRNMTERRGLMNCSLDDDKQIAKLKSMMKPFVHVHKGEILKKTLRGLFHSVLSLKPSDLQKTCFRQLGRLKNGLKLDHLVSIASVHPSLLSSCDQIPDSLKILLKEHRKNVDAGVKIRFLFDLINLAVGEKVLVFSQFLKPLKFIRNLLKTRYNWDDEKELLYMHGNQDAKQRQAFIRHFNNPESEARVLLASTKACCEGIHLVGASRVVLLDVVWNPSVERQAISRAYRLGQQKDVFVYHLITSGTLEEEKYYWQVKKDRVSEKFFPSKEEIKNDEKALPRVSEDRILEEMIENEKIRNMFAKITYQTKADELIDSFGAIEPVGLPLCM</sequence>
<feature type="compositionally biased region" description="Basic and acidic residues" evidence="7">
    <location>
        <begin position="201"/>
        <end position="211"/>
    </location>
</feature>
<dbReference type="PROSITE" id="PS51194">
    <property type="entry name" value="HELICASE_CTER"/>
    <property type="match status" value="1"/>
</dbReference>
<dbReference type="InterPro" id="IPR027417">
    <property type="entry name" value="P-loop_NTPase"/>
</dbReference>
<dbReference type="Gene3D" id="3.40.50.10810">
    <property type="entry name" value="Tandem AAA-ATPase domain"/>
    <property type="match status" value="1"/>
</dbReference>
<evidence type="ECO:0000256" key="5">
    <source>
        <dbReference type="ARBA" id="ARBA00022840"/>
    </source>
</evidence>
<keyword evidence="5" id="KW-0067">ATP-binding</keyword>
<evidence type="ECO:0000259" key="8">
    <source>
        <dbReference type="PROSITE" id="PS51192"/>
    </source>
</evidence>
<dbReference type="SMART" id="SM00490">
    <property type="entry name" value="HELICc"/>
    <property type="match status" value="1"/>
</dbReference>
<dbReference type="GO" id="GO:0005634">
    <property type="term" value="C:nucleus"/>
    <property type="evidence" value="ECO:0007669"/>
    <property type="project" value="UniProtKB-SubCell"/>
</dbReference>
<dbReference type="GO" id="GO:0004386">
    <property type="term" value="F:helicase activity"/>
    <property type="evidence" value="ECO:0007669"/>
    <property type="project" value="UniProtKB-KW"/>
</dbReference>
<dbReference type="AlphaFoldDB" id="A0AAW1M9E4"/>
<evidence type="ECO:0000256" key="7">
    <source>
        <dbReference type="SAM" id="MobiDB-lite"/>
    </source>
</evidence>
<keyword evidence="3" id="KW-0378">Hydrolase</keyword>
<dbReference type="SMART" id="SM00487">
    <property type="entry name" value="DEXDc"/>
    <property type="match status" value="1"/>
</dbReference>
<feature type="compositionally biased region" description="Basic and acidic residues" evidence="7">
    <location>
        <begin position="94"/>
        <end position="110"/>
    </location>
</feature>
<feature type="compositionally biased region" description="Basic and acidic residues" evidence="7">
    <location>
        <begin position="358"/>
        <end position="376"/>
    </location>
</feature>
<comment type="caution">
    <text evidence="10">The sequence shown here is derived from an EMBL/GenBank/DDBJ whole genome shotgun (WGS) entry which is preliminary data.</text>
</comment>
<evidence type="ECO:0000313" key="11">
    <source>
        <dbReference type="Proteomes" id="UP001443914"/>
    </source>
</evidence>
<keyword evidence="4" id="KW-0347">Helicase</keyword>
<dbReference type="InterPro" id="IPR000330">
    <property type="entry name" value="SNF2_N"/>
</dbReference>
<feature type="compositionally biased region" description="Polar residues" evidence="7">
    <location>
        <begin position="140"/>
        <end position="153"/>
    </location>
</feature>
<name>A0AAW1M9E4_SAPOF</name>
<evidence type="ECO:0000259" key="9">
    <source>
        <dbReference type="PROSITE" id="PS51194"/>
    </source>
</evidence>
<dbReference type="EMBL" id="JBDFQZ010000003">
    <property type="protein sequence ID" value="KAK9742618.1"/>
    <property type="molecule type" value="Genomic_DNA"/>
</dbReference>
<dbReference type="GO" id="GO:0016787">
    <property type="term" value="F:hydrolase activity"/>
    <property type="evidence" value="ECO:0007669"/>
    <property type="project" value="UniProtKB-KW"/>
</dbReference>
<dbReference type="PANTHER" id="PTHR45821:SF5">
    <property type="entry name" value="SNF2 DOMAIN-CONTAINING PROTEIN CLASSY 4"/>
    <property type="match status" value="1"/>
</dbReference>
<feature type="region of interest" description="Disordered" evidence="7">
    <location>
        <begin position="425"/>
        <end position="460"/>
    </location>
</feature>
<feature type="compositionally biased region" description="Basic and acidic residues" evidence="7">
    <location>
        <begin position="390"/>
        <end position="400"/>
    </location>
</feature>
<dbReference type="InterPro" id="IPR014001">
    <property type="entry name" value="Helicase_ATP-bd"/>
</dbReference>
<comment type="subcellular location">
    <subcellularLocation>
        <location evidence="1">Nucleus</location>
    </subcellularLocation>
</comment>
<dbReference type="Proteomes" id="UP001443914">
    <property type="component" value="Unassembled WGS sequence"/>
</dbReference>